<sequence length="125" mass="14122">MFYYLKRWLLLDTERYHLTKLFDCILHEASVSILDKTTKKVIMTRVAIPLAFLLLFVIAMTPEPASAGWGDCYETWSRCSQWSSPATGVLWQSCKDHCGGCGDCVLVPSKCPISDKAYQCQCCRG</sequence>
<organism evidence="6 7">
    <name type="scientific">Plectus sambesii</name>
    <dbReference type="NCBI Taxonomy" id="2011161"/>
    <lineage>
        <taxon>Eukaryota</taxon>
        <taxon>Metazoa</taxon>
        <taxon>Ecdysozoa</taxon>
        <taxon>Nematoda</taxon>
        <taxon>Chromadorea</taxon>
        <taxon>Plectida</taxon>
        <taxon>Plectina</taxon>
        <taxon>Plectoidea</taxon>
        <taxon>Plectidae</taxon>
        <taxon>Plectus</taxon>
    </lineage>
</organism>
<proteinExistence type="inferred from homology"/>
<dbReference type="GO" id="GO:0006952">
    <property type="term" value="P:defense response"/>
    <property type="evidence" value="ECO:0007669"/>
    <property type="project" value="InterPro"/>
</dbReference>
<evidence type="ECO:0000313" key="7">
    <source>
        <dbReference type="WBParaSite" id="PSAMB.scaffold1185size34803.g11497.t1"/>
    </source>
</evidence>
<evidence type="ECO:0000256" key="2">
    <source>
        <dbReference type="ARBA" id="ARBA00010366"/>
    </source>
</evidence>
<dbReference type="InterPro" id="IPR029230">
    <property type="entry name" value="Macin"/>
</dbReference>
<protein>
    <submittedName>
        <fullName evidence="7">Uncharacterized protein</fullName>
    </submittedName>
</protein>
<evidence type="ECO:0000256" key="4">
    <source>
        <dbReference type="ARBA" id="ARBA00023157"/>
    </source>
</evidence>
<keyword evidence="5" id="KW-0472">Membrane</keyword>
<feature type="transmembrane region" description="Helical" evidence="5">
    <location>
        <begin position="42"/>
        <end position="61"/>
    </location>
</feature>
<keyword evidence="4" id="KW-1015">Disulfide bond</keyword>
<evidence type="ECO:0000256" key="3">
    <source>
        <dbReference type="ARBA" id="ARBA00022525"/>
    </source>
</evidence>
<comment type="subcellular location">
    <subcellularLocation>
        <location evidence="1">Secreted</location>
    </subcellularLocation>
</comment>
<keyword evidence="3" id="KW-0964">Secreted</keyword>
<dbReference type="InterPro" id="IPR038456">
    <property type="entry name" value="Macin_sf"/>
</dbReference>
<keyword evidence="5" id="KW-0812">Transmembrane</keyword>
<keyword evidence="5" id="KW-1133">Transmembrane helix</keyword>
<accession>A0A914URR2</accession>
<evidence type="ECO:0000256" key="5">
    <source>
        <dbReference type="SAM" id="Phobius"/>
    </source>
</evidence>
<comment type="similarity">
    <text evidence="2">Belongs to the macin family.</text>
</comment>
<dbReference type="Pfam" id="PF14865">
    <property type="entry name" value="Macin"/>
    <property type="match status" value="1"/>
</dbReference>
<dbReference type="WBParaSite" id="PSAMB.scaffold1185size34803.g11497.t1">
    <property type="protein sequence ID" value="PSAMB.scaffold1185size34803.g11497.t1"/>
    <property type="gene ID" value="PSAMB.scaffold1185size34803.g11497"/>
</dbReference>
<dbReference type="Proteomes" id="UP000887566">
    <property type="component" value="Unplaced"/>
</dbReference>
<evidence type="ECO:0000256" key="1">
    <source>
        <dbReference type="ARBA" id="ARBA00004613"/>
    </source>
</evidence>
<name>A0A914URR2_9BILA</name>
<dbReference type="Gene3D" id="3.30.30.100">
    <property type="match status" value="1"/>
</dbReference>
<dbReference type="AlphaFoldDB" id="A0A914URR2"/>
<keyword evidence="6" id="KW-1185">Reference proteome</keyword>
<reference evidence="7" key="1">
    <citation type="submission" date="2022-11" db="UniProtKB">
        <authorList>
            <consortium name="WormBaseParasite"/>
        </authorList>
    </citation>
    <scope>IDENTIFICATION</scope>
</reference>
<evidence type="ECO:0000313" key="6">
    <source>
        <dbReference type="Proteomes" id="UP000887566"/>
    </source>
</evidence>
<dbReference type="GO" id="GO:0005576">
    <property type="term" value="C:extracellular region"/>
    <property type="evidence" value="ECO:0007669"/>
    <property type="project" value="UniProtKB-SubCell"/>
</dbReference>